<evidence type="ECO:0000256" key="3">
    <source>
        <dbReference type="ARBA" id="ARBA00022840"/>
    </source>
</evidence>
<dbReference type="Proteomes" id="UP000631670">
    <property type="component" value="Unassembled WGS sequence"/>
</dbReference>
<dbReference type="Pfam" id="PF00582">
    <property type="entry name" value="Usp"/>
    <property type="match status" value="2"/>
</dbReference>
<feature type="domain" description="UspA" evidence="4">
    <location>
        <begin position="143"/>
        <end position="272"/>
    </location>
</feature>
<feature type="domain" description="UspA" evidence="4">
    <location>
        <begin position="9"/>
        <end position="135"/>
    </location>
</feature>
<comment type="similarity">
    <text evidence="1">Belongs to the universal stress protein A family.</text>
</comment>
<accession>A0ABR9HYV2</accession>
<dbReference type="PRINTS" id="PR01438">
    <property type="entry name" value="UNVRSLSTRESS"/>
</dbReference>
<organism evidence="5 6">
    <name type="scientific">Amycolatopsis lexingtonensis</name>
    <dbReference type="NCBI Taxonomy" id="218822"/>
    <lineage>
        <taxon>Bacteria</taxon>
        <taxon>Bacillati</taxon>
        <taxon>Actinomycetota</taxon>
        <taxon>Actinomycetes</taxon>
        <taxon>Pseudonocardiales</taxon>
        <taxon>Pseudonocardiaceae</taxon>
        <taxon>Amycolatopsis</taxon>
    </lineage>
</organism>
<evidence type="ECO:0000259" key="4">
    <source>
        <dbReference type="Pfam" id="PF00582"/>
    </source>
</evidence>
<dbReference type="InterPro" id="IPR006016">
    <property type="entry name" value="UspA"/>
</dbReference>
<dbReference type="PANTHER" id="PTHR46268:SF27">
    <property type="entry name" value="UNIVERSAL STRESS PROTEIN RV2623"/>
    <property type="match status" value="1"/>
</dbReference>
<dbReference type="PANTHER" id="PTHR46268">
    <property type="entry name" value="STRESS RESPONSE PROTEIN NHAX"/>
    <property type="match status" value="1"/>
</dbReference>
<keyword evidence="2" id="KW-0547">Nucleotide-binding</keyword>
<evidence type="ECO:0000313" key="5">
    <source>
        <dbReference type="EMBL" id="MBE1496114.1"/>
    </source>
</evidence>
<dbReference type="InterPro" id="IPR014729">
    <property type="entry name" value="Rossmann-like_a/b/a_fold"/>
</dbReference>
<dbReference type="RefSeq" id="WP_086863308.1">
    <property type="nucleotide sequence ID" value="NZ_JADBEG010000001.1"/>
</dbReference>
<keyword evidence="6" id="KW-1185">Reference proteome</keyword>
<dbReference type="SUPFAM" id="SSF52402">
    <property type="entry name" value="Adenine nucleotide alpha hydrolases-like"/>
    <property type="match status" value="2"/>
</dbReference>
<evidence type="ECO:0000313" key="6">
    <source>
        <dbReference type="Proteomes" id="UP000631670"/>
    </source>
</evidence>
<keyword evidence="3" id="KW-0067">ATP-binding</keyword>
<dbReference type="EMBL" id="JADBEG010000001">
    <property type="protein sequence ID" value="MBE1496114.1"/>
    <property type="molecule type" value="Genomic_DNA"/>
</dbReference>
<dbReference type="InterPro" id="IPR006015">
    <property type="entry name" value="Universal_stress_UspA"/>
</dbReference>
<protein>
    <submittedName>
        <fullName evidence="5">Nucleotide-binding universal stress UspA family protein</fullName>
    </submittedName>
</protein>
<evidence type="ECO:0000256" key="1">
    <source>
        <dbReference type="ARBA" id="ARBA00008791"/>
    </source>
</evidence>
<dbReference type="Gene3D" id="3.40.50.620">
    <property type="entry name" value="HUPs"/>
    <property type="match status" value="2"/>
</dbReference>
<name>A0ABR9HYV2_9PSEU</name>
<gene>
    <name evidence="5" type="ORF">H4696_003214</name>
</gene>
<proteinExistence type="inferred from homology"/>
<evidence type="ECO:0000256" key="2">
    <source>
        <dbReference type="ARBA" id="ARBA00022741"/>
    </source>
</evidence>
<sequence length="272" mass="28245">MAEKAKAAVIAGVDASEGSLRAVRWAAQEAARRPTGLRLLHACVIEPGDGSGVLPEHVTRRTRHAAKIARTAAPGLEVEIDVRLGLAVDLLLAESVTAPLLVLGSQRPGGPRGALVGSVALRVAAAAKCPVVFFRGHADPRGPVLVGVDSSPASAEALHFAADWAAARGVPLVVAHAARRRTPSIEPSFTDQRAEDRRKLEELVAGWARKHPRLEITTRVVDDGEPARALIGITPGAQLIVVGSRGRLAGALPGSTGNDLLAHATCPVAVVH</sequence>
<comment type="caution">
    <text evidence="5">The sequence shown here is derived from an EMBL/GenBank/DDBJ whole genome shotgun (WGS) entry which is preliminary data.</text>
</comment>
<reference evidence="5 6" key="1">
    <citation type="submission" date="2020-10" db="EMBL/GenBank/DDBJ databases">
        <title>Sequencing the genomes of 1000 actinobacteria strains.</title>
        <authorList>
            <person name="Klenk H.-P."/>
        </authorList>
    </citation>
    <scope>NUCLEOTIDE SEQUENCE [LARGE SCALE GENOMIC DNA]</scope>
    <source>
        <strain evidence="5 6">DSM 44653</strain>
    </source>
</reference>